<dbReference type="Pfam" id="PF02709">
    <property type="entry name" value="Glyco_transf_7C"/>
    <property type="match status" value="1"/>
</dbReference>
<dbReference type="Gene3D" id="3.90.550.10">
    <property type="entry name" value="Spore Coat Polysaccharide Biosynthesis Protein SpsA, Chain A"/>
    <property type="match status" value="1"/>
</dbReference>
<protein>
    <submittedName>
        <fullName evidence="6">Galactosyltransferase-related protein</fullName>
    </submittedName>
</protein>
<organism evidence="6 7">
    <name type="scientific">Roseiconus lacunae</name>
    <dbReference type="NCBI Taxonomy" id="2605694"/>
    <lineage>
        <taxon>Bacteria</taxon>
        <taxon>Pseudomonadati</taxon>
        <taxon>Planctomycetota</taxon>
        <taxon>Planctomycetia</taxon>
        <taxon>Pirellulales</taxon>
        <taxon>Pirellulaceae</taxon>
        <taxon>Roseiconus</taxon>
    </lineage>
</organism>
<gene>
    <name evidence="6" type="ORF">QTN89_22870</name>
</gene>
<dbReference type="EMBL" id="JASZZN010000020">
    <property type="protein sequence ID" value="MDM4018312.1"/>
    <property type="molecule type" value="Genomic_DNA"/>
</dbReference>
<evidence type="ECO:0000259" key="4">
    <source>
        <dbReference type="Pfam" id="PF00535"/>
    </source>
</evidence>
<evidence type="ECO:0000313" key="6">
    <source>
        <dbReference type="EMBL" id="MDM4018312.1"/>
    </source>
</evidence>
<dbReference type="RefSeq" id="WP_230775318.1">
    <property type="nucleotide sequence ID" value="NZ_JAJMQV010000070.1"/>
</dbReference>
<name>A0ABT7PP77_9BACT</name>
<dbReference type="Pfam" id="PF00535">
    <property type="entry name" value="Glycos_transf_2"/>
    <property type="match status" value="1"/>
</dbReference>
<feature type="domain" description="Glycosyltransferase 2-like" evidence="4">
    <location>
        <begin position="67"/>
        <end position="118"/>
    </location>
</feature>
<feature type="domain" description="Galactosyltransferase C-terminal" evidence="5">
    <location>
        <begin position="154"/>
        <end position="214"/>
    </location>
</feature>
<keyword evidence="2 6" id="KW-0328">Glycosyltransferase</keyword>
<evidence type="ECO:0000256" key="3">
    <source>
        <dbReference type="ARBA" id="ARBA00022679"/>
    </source>
</evidence>
<dbReference type="InterPro" id="IPR029044">
    <property type="entry name" value="Nucleotide-diphossugar_trans"/>
</dbReference>
<keyword evidence="3" id="KW-0808">Transferase</keyword>
<dbReference type="InterPro" id="IPR001173">
    <property type="entry name" value="Glyco_trans_2-like"/>
</dbReference>
<dbReference type="GO" id="GO:0016757">
    <property type="term" value="F:glycosyltransferase activity"/>
    <property type="evidence" value="ECO:0007669"/>
    <property type="project" value="UniProtKB-KW"/>
</dbReference>
<evidence type="ECO:0000313" key="7">
    <source>
        <dbReference type="Proteomes" id="UP001239462"/>
    </source>
</evidence>
<dbReference type="SUPFAM" id="SSF53448">
    <property type="entry name" value="Nucleotide-diphospho-sugar transferases"/>
    <property type="match status" value="1"/>
</dbReference>
<evidence type="ECO:0000259" key="5">
    <source>
        <dbReference type="Pfam" id="PF02709"/>
    </source>
</evidence>
<dbReference type="PANTHER" id="PTHR43179:SF12">
    <property type="entry name" value="GALACTOFURANOSYLTRANSFERASE GLFT2"/>
    <property type="match status" value="1"/>
</dbReference>
<comment type="caution">
    <text evidence="6">The sequence shown here is derived from an EMBL/GenBank/DDBJ whole genome shotgun (WGS) entry which is preliminary data.</text>
</comment>
<dbReference type="PANTHER" id="PTHR43179">
    <property type="entry name" value="RHAMNOSYLTRANSFERASE WBBL"/>
    <property type="match status" value="1"/>
</dbReference>
<reference evidence="6 7" key="1">
    <citation type="submission" date="2023-06" db="EMBL/GenBank/DDBJ databases">
        <title>Roseiconus lacunae JC819 isolated from Gulf of Mannar region, Tamil Nadu.</title>
        <authorList>
            <person name="Pk S."/>
            <person name="Ch S."/>
            <person name="Ch V.R."/>
        </authorList>
    </citation>
    <scope>NUCLEOTIDE SEQUENCE [LARGE SCALE GENOMIC DNA]</scope>
    <source>
        <strain evidence="6 7">JC819</strain>
    </source>
</reference>
<dbReference type="InterPro" id="IPR027791">
    <property type="entry name" value="Galactosyl_T_C"/>
</dbReference>
<accession>A0ABT7PP77</accession>
<sequence>MSLSLLTIVRGRQTHLANQFRGLCQSTMSPTEWIIVGMDQDVDVSEFRQTKFPIVTARVDGDGKRLPLAEARNQAAELSRGDTLIFLDVDCIPSAHMIERFAEVTQTHARLWMGSPRYLPEGVTKGNWDLVELDRIAVQHPLQPCLQENEQLVSSRYELFWSLCFAIRKDDFERLGKFDEQYRGYGGEDTDFAFSARRIGLPFAFVDAVAFHQYHAVYKPPMNHLVDVVSNARRFRQKWGVWPMESWLSAFANEGLVRFDPINDQLELLRKPTSDQIEQSLTQTPAGF</sequence>
<evidence type="ECO:0000256" key="1">
    <source>
        <dbReference type="ARBA" id="ARBA00006739"/>
    </source>
</evidence>
<proteinExistence type="inferred from homology"/>
<dbReference type="Proteomes" id="UP001239462">
    <property type="component" value="Unassembled WGS sequence"/>
</dbReference>
<keyword evidence="7" id="KW-1185">Reference proteome</keyword>
<evidence type="ECO:0000256" key="2">
    <source>
        <dbReference type="ARBA" id="ARBA00022676"/>
    </source>
</evidence>
<comment type="similarity">
    <text evidence="1">Belongs to the glycosyltransferase 2 family.</text>
</comment>